<feature type="domain" description="DUF4123" evidence="1">
    <location>
        <begin position="26"/>
        <end position="143"/>
    </location>
</feature>
<evidence type="ECO:0000259" key="1">
    <source>
        <dbReference type="Pfam" id="PF13503"/>
    </source>
</evidence>
<dbReference type="Pfam" id="PF13503">
    <property type="entry name" value="DUF4123"/>
    <property type="match status" value="1"/>
</dbReference>
<gene>
    <name evidence="2" type="ORF">ACFOEV_11120</name>
</gene>
<evidence type="ECO:0000313" key="2">
    <source>
        <dbReference type="EMBL" id="MFC3284159.1"/>
    </source>
</evidence>
<comment type="caution">
    <text evidence="2">The sequence shown here is derived from an EMBL/GenBank/DDBJ whole genome shotgun (WGS) entry which is preliminary data.</text>
</comment>
<reference evidence="3" key="1">
    <citation type="journal article" date="2019" name="Int. J. Syst. Evol. Microbiol.">
        <title>The Global Catalogue of Microorganisms (GCM) 10K type strain sequencing project: providing services to taxonomists for standard genome sequencing and annotation.</title>
        <authorList>
            <consortium name="The Broad Institute Genomics Platform"/>
            <consortium name="The Broad Institute Genome Sequencing Center for Infectious Disease"/>
            <person name="Wu L."/>
            <person name="Ma J."/>
        </authorList>
    </citation>
    <scope>NUCLEOTIDE SEQUENCE [LARGE SCALE GENOMIC DNA]</scope>
    <source>
        <strain evidence="3">CECT 7698</strain>
    </source>
</reference>
<organism evidence="2 3">
    <name type="scientific">Litchfieldella rifensis</name>
    <dbReference type="NCBI Taxonomy" id="762643"/>
    <lineage>
        <taxon>Bacteria</taxon>
        <taxon>Pseudomonadati</taxon>
        <taxon>Pseudomonadota</taxon>
        <taxon>Gammaproteobacteria</taxon>
        <taxon>Oceanospirillales</taxon>
        <taxon>Halomonadaceae</taxon>
        <taxon>Litchfieldella</taxon>
    </lineage>
</organism>
<keyword evidence="3" id="KW-1185">Reference proteome</keyword>
<proteinExistence type="predicted"/>
<evidence type="ECO:0000313" key="3">
    <source>
        <dbReference type="Proteomes" id="UP001595579"/>
    </source>
</evidence>
<dbReference type="RefSeq" id="WP_386773848.1">
    <property type="nucleotide sequence ID" value="NZ_JBHRUG010000019.1"/>
</dbReference>
<name>A0ABV7LP73_9GAMM</name>
<dbReference type="EMBL" id="JBHRUG010000019">
    <property type="protein sequence ID" value="MFC3284159.1"/>
    <property type="molecule type" value="Genomic_DNA"/>
</dbReference>
<sequence>MSMIERWPLTQGLLGGDWIWPIEHQVYLMLDGVRVPELPRKLYEWSDGRLNADLLYAGTPWAEVKDVSPWLVQLAGHDDPVLQHFLEEGLEGEWGYLMACQADLGETADHLKSLIQVRHPANVPMLLRLADPAVITALLTEGSSSSQLPWGPIEQLIVPDAVSGEWRSWSPESSTALPPKIDPTGYQLTETQVQRLKTCDLRRDIRHLMGFVDEYCPGWLLISSDAERYARLAEIVHQGREMGFSSLREWGLLCTLMARLQVTSLDMALLPDGVHTPLLDTSQNSGLARLKAALAAVPTGQPNATT</sequence>
<dbReference type="InterPro" id="IPR025391">
    <property type="entry name" value="DUF4123"/>
</dbReference>
<protein>
    <submittedName>
        <fullName evidence="2">DUF4123 domain-containing protein</fullName>
    </submittedName>
</protein>
<dbReference type="Proteomes" id="UP001595579">
    <property type="component" value="Unassembled WGS sequence"/>
</dbReference>
<accession>A0ABV7LP73</accession>